<dbReference type="InterPro" id="IPR002549">
    <property type="entry name" value="AI-2E-like"/>
</dbReference>
<feature type="transmembrane region" description="Helical" evidence="6">
    <location>
        <begin position="202"/>
        <end position="224"/>
    </location>
</feature>
<feature type="transmembrane region" description="Helical" evidence="6">
    <location>
        <begin position="51"/>
        <end position="75"/>
    </location>
</feature>
<reference evidence="7 8" key="1">
    <citation type="submission" date="2016-10" db="EMBL/GenBank/DDBJ databases">
        <authorList>
            <person name="de Groot N.N."/>
        </authorList>
    </citation>
    <scope>NUCLEOTIDE SEQUENCE [LARGE SCALE GENOMIC DNA]</scope>
    <source>
        <strain evidence="7 8">DSM 29439</strain>
    </source>
</reference>
<dbReference type="EMBL" id="FOJB01000001">
    <property type="protein sequence ID" value="SEW23781.1"/>
    <property type="molecule type" value="Genomic_DNA"/>
</dbReference>
<dbReference type="PANTHER" id="PTHR21716:SF16">
    <property type="entry name" value="BLL1467 PROTEIN"/>
    <property type="match status" value="1"/>
</dbReference>
<dbReference type="GO" id="GO:0055085">
    <property type="term" value="P:transmembrane transport"/>
    <property type="evidence" value="ECO:0007669"/>
    <property type="project" value="TreeGrafter"/>
</dbReference>
<dbReference type="Pfam" id="PF01594">
    <property type="entry name" value="AI-2E_transport"/>
    <property type="match status" value="1"/>
</dbReference>
<evidence type="ECO:0000256" key="2">
    <source>
        <dbReference type="ARBA" id="ARBA00009773"/>
    </source>
</evidence>
<feature type="transmembrane region" description="Helical" evidence="6">
    <location>
        <begin position="139"/>
        <end position="165"/>
    </location>
</feature>
<evidence type="ECO:0000313" key="8">
    <source>
        <dbReference type="Proteomes" id="UP000199650"/>
    </source>
</evidence>
<dbReference type="Proteomes" id="UP000199650">
    <property type="component" value="Unassembled WGS sequence"/>
</dbReference>
<keyword evidence="8" id="KW-1185">Reference proteome</keyword>
<feature type="transmembrane region" description="Helical" evidence="6">
    <location>
        <begin position="265"/>
        <end position="281"/>
    </location>
</feature>
<sequence length="362" mass="38601">MRQKPNWAQIGIFLSLALFVLDWASDFLIPIVAAILGFLIMRPVERSMSKLGIPSAITAFLICAVAGAGLTFAAWNFSHPIAQLAEDLPNMINDLRRMPSAAAETLDKLGEAAKAAEDAVASAKDEPAMAVKVVESTNFVSSLIASAPVVLGQIVLTIVLMFFLISSGSSFVRKLVESLPRFSDKRAAVAMVQQVEQKLGQYLGGITLINLCLGIVIGAAMAAWGLPNPIMFAVIAFSLNFIPYIGAVFGALLASIVGFNVYDDAWTAILIFATYMALTSIEGQFVTPHVISNRLKLNPTVVFVAVAFFAWIWSVVGMVIAVPILITVKVILDQTSSTRSVGLFLGGEGAGGNYLRGDDPDS</sequence>
<feature type="transmembrane region" description="Helical" evidence="6">
    <location>
        <begin position="230"/>
        <end position="253"/>
    </location>
</feature>
<keyword evidence="5 6" id="KW-0472">Membrane</keyword>
<gene>
    <name evidence="7" type="ORF">SAMN05444851_2364</name>
</gene>
<comment type="similarity">
    <text evidence="2">Belongs to the autoinducer-2 exporter (AI-2E) (TC 2.A.86) family.</text>
</comment>
<dbReference type="PANTHER" id="PTHR21716">
    <property type="entry name" value="TRANSMEMBRANE PROTEIN"/>
    <property type="match status" value="1"/>
</dbReference>
<evidence type="ECO:0000256" key="1">
    <source>
        <dbReference type="ARBA" id="ARBA00004141"/>
    </source>
</evidence>
<dbReference type="AlphaFoldDB" id="A0A1I0QA73"/>
<keyword evidence="3 6" id="KW-0812">Transmembrane</keyword>
<keyword evidence="4 6" id="KW-1133">Transmembrane helix</keyword>
<evidence type="ECO:0000256" key="3">
    <source>
        <dbReference type="ARBA" id="ARBA00022692"/>
    </source>
</evidence>
<name>A0A1I0QA73_9RHOB</name>
<comment type="subcellular location">
    <subcellularLocation>
        <location evidence="1">Membrane</location>
        <topology evidence="1">Multi-pass membrane protein</topology>
    </subcellularLocation>
</comment>
<protein>
    <submittedName>
        <fullName evidence="7">Predicted PurR-regulated permease PerM</fullName>
    </submittedName>
</protein>
<proteinExistence type="inferred from homology"/>
<organism evidence="7 8">
    <name type="scientific">Aliiroseovarius sediminilitoris</name>
    <dbReference type="NCBI Taxonomy" id="1173584"/>
    <lineage>
        <taxon>Bacteria</taxon>
        <taxon>Pseudomonadati</taxon>
        <taxon>Pseudomonadota</taxon>
        <taxon>Alphaproteobacteria</taxon>
        <taxon>Rhodobacterales</taxon>
        <taxon>Paracoccaceae</taxon>
        <taxon>Aliiroseovarius</taxon>
    </lineage>
</organism>
<feature type="transmembrane region" description="Helical" evidence="6">
    <location>
        <begin position="301"/>
        <end position="326"/>
    </location>
</feature>
<evidence type="ECO:0000256" key="5">
    <source>
        <dbReference type="ARBA" id="ARBA00023136"/>
    </source>
</evidence>
<dbReference type="STRING" id="1173584.SAMN05444851_2364"/>
<evidence type="ECO:0000313" key="7">
    <source>
        <dbReference type="EMBL" id="SEW23781.1"/>
    </source>
</evidence>
<feature type="transmembrane region" description="Helical" evidence="6">
    <location>
        <begin position="12"/>
        <end position="39"/>
    </location>
</feature>
<dbReference type="GO" id="GO:0016020">
    <property type="term" value="C:membrane"/>
    <property type="evidence" value="ECO:0007669"/>
    <property type="project" value="UniProtKB-SubCell"/>
</dbReference>
<evidence type="ECO:0000256" key="6">
    <source>
        <dbReference type="SAM" id="Phobius"/>
    </source>
</evidence>
<accession>A0A1I0QA73</accession>
<dbReference type="RefSeq" id="WP_177179335.1">
    <property type="nucleotide sequence ID" value="NZ_FOJB01000001.1"/>
</dbReference>
<evidence type="ECO:0000256" key="4">
    <source>
        <dbReference type="ARBA" id="ARBA00022989"/>
    </source>
</evidence>